<evidence type="ECO:0000256" key="4">
    <source>
        <dbReference type="ARBA" id="ARBA00023157"/>
    </source>
</evidence>
<keyword evidence="3" id="KW-0372">Hormone</keyword>
<evidence type="ECO:0000256" key="5">
    <source>
        <dbReference type="SAM" id="SignalP"/>
    </source>
</evidence>
<proteinExistence type="inferred from homology"/>
<dbReference type="PANTHER" id="PTHR11245">
    <property type="entry name" value="STANNIOCALCIN"/>
    <property type="match status" value="1"/>
</dbReference>
<evidence type="ECO:0000256" key="1">
    <source>
        <dbReference type="ARBA" id="ARBA00008693"/>
    </source>
</evidence>
<keyword evidence="7" id="KW-1185">Reference proteome</keyword>
<organism evidence="6 7">
    <name type="scientific">Cylindrobasidium torrendii FP15055 ss-10</name>
    <dbReference type="NCBI Taxonomy" id="1314674"/>
    <lineage>
        <taxon>Eukaryota</taxon>
        <taxon>Fungi</taxon>
        <taxon>Dikarya</taxon>
        <taxon>Basidiomycota</taxon>
        <taxon>Agaricomycotina</taxon>
        <taxon>Agaricomycetes</taxon>
        <taxon>Agaricomycetidae</taxon>
        <taxon>Agaricales</taxon>
        <taxon>Marasmiineae</taxon>
        <taxon>Physalacriaceae</taxon>
        <taxon>Cylindrobasidium</taxon>
    </lineage>
</organism>
<keyword evidence="5" id="KW-0732">Signal</keyword>
<protein>
    <submittedName>
        <fullName evidence="6">Uncharacterized protein</fullName>
    </submittedName>
</protein>
<dbReference type="InterPro" id="IPR004978">
    <property type="entry name" value="Stanniocalcin"/>
</dbReference>
<evidence type="ECO:0000313" key="6">
    <source>
        <dbReference type="EMBL" id="KIY74369.1"/>
    </source>
</evidence>
<dbReference type="EMBL" id="KN880431">
    <property type="protein sequence ID" value="KIY74369.1"/>
    <property type="molecule type" value="Genomic_DNA"/>
</dbReference>
<dbReference type="GO" id="GO:0005179">
    <property type="term" value="F:hormone activity"/>
    <property type="evidence" value="ECO:0007669"/>
    <property type="project" value="UniProtKB-KW"/>
</dbReference>
<comment type="similarity">
    <text evidence="1">Belongs to the stanniocalcin family.</text>
</comment>
<gene>
    <name evidence="6" type="ORF">CYLTODRAFT_484685</name>
</gene>
<reference evidence="6 7" key="1">
    <citation type="journal article" date="2015" name="Fungal Genet. Biol.">
        <title>Evolution of novel wood decay mechanisms in Agaricales revealed by the genome sequences of Fistulina hepatica and Cylindrobasidium torrendii.</title>
        <authorList>
            <person name="Floudas D."/>
            <person name="Held B.W."/>
            <person name="Riley R."/>
            <person name="Nagy L.G."/>
            <person name="Koehler G."/>
            <person name="Ransdell A.S."/>
            <person name="Younus H."/>
            <person name="Chow J."/>
            <person name="Chiniquy J."/>
            <person name="Lipzen A."/>
            <person name="Tritt A."/>
            <person name="Sun H."/>
            <person name="Haridas S."/>
            <person name="LaButti K."/>
            <person name="Ohm R.A."/>
            <person name="Kues U."/>
            <person name="Blanchette R.A."/>
            <person name="Grigoriev I.V."/>
            <person name="Minto R.E."/>
            <person name="Hibbett D.S."/>
        </authorList>
    </citation>
    <scope>NUCLEOTIDE SEQUENCE [LARGE SCALE GENOMIC DNA]</scope>
    <source>
        <strain evidence="6 7">FP15055 ss-10</strain>
    </source>
</reference>
<dbReference type="PANTHER" id="PTHR11245:SF6">
    <property type="entry name" value="DUF19 DOMAIN-CONTAINING PROTEIN"/>
    <property type="match status" value="1"/>
</dbReference>
<feature type="signal peptide" evidence="5">
    <location>
        <begin position="1"/>
        <end position="19"/>
    </location>
</feature>
<dbReference type="Pfam" id="PF03298">
    <property type="entry name" value="Stanniocalcin"/>
    <property type="match status" value="1"/>
</dbReference>
<dbReference type="OrthoDB" id="2251794at2759"/>
<name>A0A0D7BW12_9AGAR</name>
<dbReference type="Proteomes" id="UP000054007">
    <property type="component" value="Unassembled WGS sequence"/>
</dbReference>
<evidence type="ECO:0000256" key="2">
    <source>
        <dbReference type="ARBA" id="ARBA00011748"/>
    </source>
</evidence>
<comment type="subunit">
    <text evidence="2">Homodimer; disulfide-linked.</text>
</comment>
<evidence type="ECO:0000313" key="7">
    <source>
        <dbReference type="Proteomes" id="UP000054007"/>
    </source>
</evidence>
<sequence length="168" mass="18167">MRLVVVTQILTLLSAGAMAGSVAAPCTPVRGSCAFYTDCLEANYHCGEEGYPLGYGNKYCNKFSDEQEKLSAEGKDWMLDTMVCLQTALVPYATGNTSTTCDELEHAAFATHPACYVDSGFCELPPTDWVAVVDIVGLKTLFESWDAFLASLEAAEGCLEAWTYLSTI</sequence>
<dbReference type="STRING" id="1314674.A0A0D7BW12"/>
<dbReference type="AlphaFoldDB" id="A0A0D7BW12"/>
<keyword evidence="4" id="KW-1015">Disulfide bond</keyword>
<dbReference type="GO" id="GO:0005615">
    <property type="term" value="C:extracellular space"/>
    <property type="evidence" value="ECO:0007669"/>
    <property type="project" value="TreeGrafter"/>
</dbReference>
<feature type="chain" id="PRO_5002317843" evidence="5">
    <location>
        <begin position="20"/>
        <end position="168"/>
    </location>
</feature>
<evidence type="ECO:0000256" key="3">
    <source>
        <dbReference type="ARBA" id="ARBA00022702"/>
    </source>
</evidence>
<dbReference type="GO" id="GO:0006874">
    <property type="term" value="P:intracellular calcium ion homeostasis"/>
    <property type="evidence" value="ECO:0007669"/>
    <property type="project" value="TreeGrafter"/>
</dbReference>
<accession>A0A0D7BW12</accession>